<reference evidence="2 3" key="1">
    <citation type="submission" date="2024-01" db="EMBL/GenBank/DDBJ databases">
        <title>The genomes of 5 underutilized Papilionoideae crops provide insights into root nodulation and disease resistanc.</title>
        <authorList>
            <person name="Jiang F."/>
        </authorList>
    </citation>
    <scope>NUCLEOTIDE SEQUENCE [LARGE SCALE GENOMIC DNA]</scope>
    <source>
        <strain evidence="2">LVBAO_FW01</strain>
        <tissue evidence="2">Leaves</tissue>
    </source>
</reference>
<protein>
    <submittedName>
        <fullName evidence="2">Uncharacterized protein</fullName>
    </submittedName>
</protein>
<gene>
    <name evidence="2" type="ORF">VNO77_44796</name>
</gene>
<feature type="signal peptide" evidence="1">
    <location>
        <begin position="1"/>
        <end position="17"/>
    </location>
</feature>
<organism evidence="2 3">
    <name type="scientific">Canavalia gladiata</name>
    <name type="common">Sword bean</name>
    <name type="synonym">Dolichos gladiatus</name>
    <dbReference type="NCBI Taxonomy" id="3824"/>
    <lineage>
        <taxon>Eukaryota</taxon>
        <taxon>Viridiplantae</taxon>
        <taxon>Streptophyta</taxon>
        <taxon>Embryophyta</taxon>
        <taxon>Tracheophyta</taxon>
        <taxon>Spermatophyta</taxon>
        <taxon>Magnoliopsida</taxon>
        <taxon>eudicotyledons</taxon>
        <taxon>Gunneridae</taxon>
        <taxon>Pentapetalae</taxon>
        <taxon>rosids</taxon>
        <taxon>fabids</taxon>
        <taxon>Fabales</taxon>
        <taxon>Fabaceae</taxon>
        <taxon>Papilionoideae</taxon>
        <taxon>50 kb inversion clade</taxon>
        <taxon>NPAAA clade</taxon>
        <taxon>indigoferoid/millettioid clade</taxon>
        <taxon>Phaseoleae</taxon>
        <taxon>Canavalia</taxon>
    </lineage>
</organism>
<accession>A0AAN9JYR2</accession>
<evidence type="ECO:0000313" key="3">
    <source>
        <dbReference type="Proteomes" id="UP001367508"/>
    </source>
</evidence>
<evidence type="ECO:0000313" key="2">
    <source>
        <dbReference type="EMBL" id="KAK7306836.1"/>
    </source>
</evidence>
<feature type="chain" id="PRO_5043045291" evidence="1">
    <location>
        <begin position="18"/>
        <end position="100"/>
    </location>
</feature>
<dbReference type="EMBL" id="JAYMYQ010000011">
    <property type="protein sequence ID" value="KAK7306836.1"/>
    <property type="molecule type" value="Genomic_DNA"/>
</dbReference>
<proteinExistence type="predicted"/>
<comment type="caution">
    <text evidence="2">The sequence shown here is derived from an EMBL/GenBank/DDBJ whole genome shotgun (WGS) entry which is preliminary data.</text>
</comment>
<evidence type="ECO:0000256" key="1">
    <source>
        <dbReference type="SAM" id="SignalP"/>
    </source>
</evidence>
<dbReference type="AlphaFoldDB" id="A0AAN9JYR2"/>
<name>A0AAN9JYR2_CANGL</name>
<keyword evidence="3" id="KW-1185">Reference proteome</keyword>
<sequence length="100" mass="11049">MLILVAVYDLIPVWVHCETPGPGSKRGNPLRDPWSGEDVAFWIPSACCTARKYNPDSTSYGAFRILKQQVGSNSILKVLERSLVSSSSTPANEELRNLEL</sequence>
<keyword evidence="1" id="KW-0732">Signal</keyword>
<dbReference type="Proteomes" id="UP001367508">
    <property type="component" value="Unassembled WGS sequence"/>
</dbReference>